<sequence>MVKRCAECGTEALPHFQRCKECGAEFPSENDGSAGGDAAFTNEAKEGVAPPSPGAQSSKKKNPKLQKIKDRMKLPGQIKQSRMVIERFIHPKYIKGDKMIPLKLLRQAQGIAIISQVKAGFIFSGILGTGIIVARLPNGEWSGPSSIGTGGVGWGALVGASKTDSVIILNTANAVKCFSGQGQIRLGADIGIAAGPVGRDINADIGVGTKGVAPAYSYSHSKGLYAGISLQGVVISARNDDNRKFYGEKVSPEDILSGKYPPPANEELTRFYDLLKISDAEQT</sequence>
<dbReference type="Pfam" id="PF04366">
    <property type="entry name" value="Ysc84"/>
    <property type="match status" value="1"/>
</dbReference>
<proteinExistence type="evidence at transcript level"/>
<feature type="region of interest" description="Disordered" evidence="1">
    <location>
        <begin position="24"/>
        <end position="69"/>
    </location>
</feature>
<dbReference type="InterPro" id="IPR051702">
    <property type="entry name" value="SH3_domain_YSC84-like"/>
</dbReference>
<dbReference type="PANTHER" id="PTHR15629">
    <property type="entry name" value="SH3YL1 PROTEIN"/>
    <property type="match status" value="1"/>
</dbReference>
<protein>
    <submittedName>
        <fullName evidence="3">SH3 domain-containing protein</fullName>
    </submittedName>
</protein>
<evidence type="ECO:0000313" key="3">
    <source>
        <dbReference type="EMBL" id="LAC24567.1"/>
    </source>
</evidence>
<evidence type="ECO:0000256" key="1">
    <source>
        <dbReference type="SAM" id="MobiDB-lite"/>
    </source>
</evidence>
<reference evidence="3" key="1">
    <citation type="submission" date="2017-11" db="EMBL/GenBank/DDBJ databases">
        <title>The sensing device of the deep-sea amphipod.</title>
        <authorList>
            <person name="Kobayashi H."/>
            <person name="Nagahama T."/>
            <person name="Arai W."/>
            <person name="Sasagawa Y."/>
            <person name="Umeda M."/>
            <person name="Hayashi T."/>
            <person name="Nikaido I."/>
            <person name="Watanabe H."/>
            <person name="Oguri K."/>
            <person name="Kitazato H."/>
            <person name="Fujioka K."/>
            <person name="Kido Y."/>
            <person name="Takami H."/>
        </authorList>
    </citation>
    <scope>NUCLEOTIDE SEQUENCE</scope>
    <source>
        <tissue evidence="3">Whole body</tissue>
    </source>
</reference>
<dbReference type="PANTHER" id="PTHR15629:SF2">
    <property type="entry name" value="SH3 DOMAIN-CONTAINING YSC84-LIKE PROTEIN 1"/>
    <property type="match status" value="1"/>
</dbReference>
<dbReference type="InterPro" id="IPR007461">
    <property type="entry name" value="Ysc84_actin-binding"/>
</dbReference>
<accession>A0A6A7G0U9</accession>
<feature type="domain" description="Ysc84 actin-binding" evidence="2">
    <location>
        <begin position="151"/>
        <end position="275"/>
    </location>
</feature>
<evidence type="ECO:0000259" key="2">
    <source>
        <dbReference type="Pfam" id="PF04366"/>
    </source>
</evidence>
<organism evidence="3">
    <name type="scientific">Hirondellea gigas</name>
    <dbReference type="NCBI Taxonomy" id="1518452"/>
    <lineage>
        <taxon>Eukaryota</taxon>
        <taxon>Metazoa</taxon>
        <taxon>Ecdysozoa</taxon>
        <taxon>Arthropoda</taxon>
        <taxon>Crustacea</taxon>
        <taxon>Multicrustacea</taxon>
        <taxon>Malacostraca</taxon>
        <taxon>Eumalacostraca</taxon>
        <taxon>Peracarida</taxon>
        <taxon>Amphipoda</taxon>
        <taxon>Amphilochidea</taxon>
        <taxon>Lysianassida</taxon>
        <taxon>Lysianassidira</taxon>
        <taxon>Lysianassoidea</taxon>
        <taxon>Lysianassidae</taxon>
        <taxon>Hirondellea</taxon>
    </lineage>
</organism>
<dbReference type="AlphaFoldDB" id="A0A6A7G0U9"/>
<dbReference type="EMBL" id="IACT01005411">
    <property type="protein sequence ID" value="LAC24567.1"/>
    <property type="molecule type" value="mRNA"/>
</dbReference>
<name>A0A6A7G0U9_9CRUS</name>
<dbReference type="GO" id="GO:0035091">
    <property type="term" value="F:phosphatidylinositol binding"/>
    <property type="evidence" value="ECO:0007669"/>
    <property type="project" value="TreeGrafter"/>
</dbReference>